<keyword evidence="3" id="KW-0949">S-adenosyl-L-methionine</keyword>
<evidence type="ECO:0000256" key="1">
    <source>
        <dbReference type="ARBA" id="ARBA00022603"/>
    </source>
</evidence>
<dbReference type="InterPro" id="IPR049480">
    <property type="entry name" value="BVU_1015-like_N"/>
</dbReference>
<keyword evidence="1 5" id="KW-0489">Methyltransferase</keyword>
<keyword evidence="2" id="KW-0808">Transferase</keyword>
<dbReference type="InterPro" id="IPR036390">
    <property type="entry name" value="WH_DNA-bd_sf"/>
</dbReference>
<evidence type="ECO:0000256" key="3">
    <source>
        <dbReference type="ARBA" id="ARBA00022691"/>
    </source>
</evidence>
<evidence type="ECO:0000313" key="6">
    <source>
        <dbReference type="Proteomes" id="UP000248314"/>
    </source>
</evidence>
<sequence>MHLFPALSKKYCQEHMSAGEAQRLAQFIAWAPMVFQVSRLMVKFGILDLLRDNQDGLTQDELVERTKLSAYTIKILVEASLSIGTVLVDEETGRFSLSKTGWFLLTDDSTRVNMDFNHDVNYRGLFYLEEALKNEKPEGLKTLGSWPTIYEGLSQLPEDVQKSWFGFDHFYSDHSFDEALKIVFAHNPQQLMDVGGNTGRFALRCVNHSNNVQVTIVDLPGQIGMMRNNIQGKPGAERIGDYPANMLDENTKLPQGEWDVIWMSQFLDCFSEAQIVAILQKAAAVMNPQTRLFIMETFWDRQRYETTALCLTMTSVYFTALANGNSKMYHSEDMARLIEKAGLKVVHTHDGVGRGHSILEVMKP</sequence>
<accession>A0A318HZV3</accession>
<proteinExistence type="predicted"/>
<dbReference type="EMBL" id="QJJX01000010">
    <property type="protein sequence ID" value="PXX22596.1"/>
    <property type="molecule type" value="Genomic_DNA"/>
</dbReference>
<dbReference type="InterPro" id="IPR036388">
    <property type="entry name" value="WH-like_DNA-bd_sf"/>
</dbReference>
<dbReference type="GO" id="GO:0008171">
    <property type="term" value="F:O-methyltransferase activity"/>
    <property type="evidence" value="ECO:0007669"/>
    <property type="project" value="InterPro"/>
</dbReference>
<name>A0A318HZV3_9BACT</name>
<dbReference type="Gene3D" id="1.20.58.1390">
    <property type="match status" value="1"/>
</dbReference>
<evidence type="ECO:0000256" key="2">
    <source>
        <dbReference type="ARBA" id="ARBA00022679"/>
    </source>
</evidence>
<keyword evidence="5" id="KW-0830">Ubiquinone</keyword>
<evidence type="ECO:0000259" key="4">
    <source>
        <dbReference type="Pfam" id="PF21212"/>
    </source>
</evidence>
<dbReference type="RefSeq" id="WP_110370141.1">
    <property type="nucleotide sequence ID" value="NZ_QJJX01000010.1"/>
</dbReference>
<dbReference type="PROSITE" id="PS51683">
    <property type="entry name" value="SAM_OMT_II"/>
    <property type="match status" value="1"/>
</dbReference>
<feature type="domain" description="BVU-1015-like N-terminal dimerisation-like" evidence="4">
    <location>
        <begin position="22"/>
        <end position="91"/>
    </location>
</feature>
<dbReference type="InterPro" id="IPR029063">
    <property type="entry name" value="SAM-dependent_MTases_sf"/>
</dbReference>
<gene>
    <name evidence="5" type="ORF">EJ73_01131</name>
</gene>
<comment type="caution">
    <text evidence="5">The sequence shown here is derived from an EMBL/GenBank/DDBJ whole genome shotgun (WGS) entry which is preliminary data.</text>
</comment>
<dbReference type="InterPro" id="IPR016461">
    <property type="entry name" value="COMT-like"/>
</dbReference>
<evidence type="ECO:0000313" key="5">
    <source>
        <dbReference type="EMBL" id="PXX22596.1"/>
    </source>
</evidence>
<reference evidence="5 6" key="1">
    <citation type="submission" date="2018-05" db="EMBL/GenBank/DDBJ databases">
        <title>Genomic Encyclopedia of Type Strains, Phase I: the one thousand microbial genomes (KMG-I) project.</title>
        <authorList>
            <person name="Kyrpides N."/>
        </authorList>
    </citation>
    <scope>NUCLEOTIDE SEQUENCE [LARGE SCALE GENOMIC DNA]</scope>
    <source>
        <strain evidence="5 6">DSM 15611</strain>
    </source>
</reference>
<dbReference type="SUPFAM" id="SSF46785">
    <property type="entry name" value="Winged helix' DNA-binding domain"/>
    <property type="match status" value="1"/>
</dbReference>
<dbReference type="GO" id="GO:0032259">
    <property type="term" value="P:methylation"/>
    <property type="evidence" value="ECO:0007669"/>
    <property type="project" value="UniProtKB-KW"/>
</dbReference>
<dbReference type="Gene3D" id="1.10.10.10">
    <property type="entry name" value="Winged helix-like DNA-binding domain superfamily/Winged helix DNA-binding domain"/>
    <property type="match status" value="1"/>
</dbReference>
<dbReference type="AlphaFoldDB" id="A0A318HZV3"/>
<dbReference type="PANTHER" id="PTHR43712:SF2">
    <property type="entry name" value="O-METHYLTRANSFERASE CICE"/>
    <property type="match status" value="1"/>
</dbReference>
<dbReference type="Pfam" id="PF13489">
    <property type="entry name" value="Methyltransf_23"/>
    <property type="match status" value="1"/>
</dbReference>
<dbReference type="SUPFAM" id="SSF53335">
    <property type="entry name" value="S-adenosyl-L-methionine-dependent methyltransferases"/>
    <property type="match status" value="1"/>
</dbReference>
<dbReference type="Gene3D" id="3.40.50.150">
    <property type="entry name" value="Vaccinia Virus protein VP39"/>
    <property type="match status" value="1"/>
</dbReference>
<organism evidence="5 6">
    <name type="scientific">Hoylesella shahii DSM 15611 = JCM 12083</name>
    <dbReference type="NCBI Taxonomy" id="1122991"/>
    <lineage>
        <taxon>Bacteria</taxon>
        <taxon>Pseudomonadati</taxon>
        <taxon>Bacteroidota</taxon>
        <taxon>Bacteroidia</taxon>
        <taxon>Bacteroidales</taxon>
        <taxon>Prevotellaceae</taxon>
        <taxon>Hoylesella</taxon>
    </lineage>
</organism>
<keyword evidence="6" id="KW-1185">Reference proteome</keyword>
<dbReference type="Proteomes" id="UP000248314">
    <property type="component" value="Unassembled WGS sequence"/>
</dbReference>
<protein>
    <submittedName>
        <fullName evidence="5">Ubiquinone/menaquinone biosynthesis C-methylase UbiE</fullName>
    </submittedName>
</protein>
<dbReference type="Pfam" id="PF21212">
    <property type="entry name" value="Dimerisation2-like_dom"/>
    <property type="match status" value="1"/>
</dbReference>
<dbReference type="PANTHER" id="PTHR43712">
    <property type="entry name" value="PUTATIVE (AFU_ORTHOLOGUE AFUA_4G14580)-RELATED"/>
    <property type="match status" value="1"/>
</dbReference>
<dbReference type="STRING" id="1122991.GCA_000613445_01587"/>